<dbReference type="AlphaFoldDB" id="A0A7X1G151"/>
<evidence type="ECO:0000256" key="4">
    <source>
        <dbReference type="ARBA" id="ARBA00022729"/>
    </source>
</evidence>
<dbReference type="Proteomes" id="UP000551327">
    <property type="component" value="Unassembled WGS sequence"/>
</dbReference>
<keyword evidence="4 9" id="KW-0732">Signal</keyword>
<evidence type="ECO:0000256" key="7">
    <source>
        <dbReference type="ARBA" id="ARBA00023157"/>
    </source>
</evidence>
<keyword evidence="2" id="KW-0719">Serine esterase</keyword>
<evidence type="ECO:0000313" key="10">
    <source>
        <dbReference type="EMBL" id="MBC2670743.1"/>
    </source>
</evidence>
<feature type="signal peptide" evidence="9">
    <location>
        <begin position="1"/>
        <end position="23"/>
    </location>
</feature>
<dbReference type="GO" id="GO:0046872">
    <property type="term" value="F:metal ion binding"/>
    <property type="evidence" value="ECO:0007669"/>
    <property type="project" value="UniProtKB-KW"/>
</dbReference>
<keyword evidence="11" id="KW-1185">Reference proteome</keyword>
<evidence type="ECO:0000256" key="5">
    <source>
        <dbReference type="ARBA" id="ARBA00022801"/>
    </source>
</evidence>
<dbReference type="Pfam" id="PF07519">
    <property type="entry name" value="Tannase"/>
    <property type="match status" value="1"/>
</dbReference>
<keyword evidence="3" id="KW-0479">Metal-binding</keyword>
<dbReference type="InterPro" id="IPR029058">
    <property type="entry name" value="AB_hydrolase_fold"/>
</dbReference>
<dbReference type="InterPro" id="IPR011118">
    <property type="entry name" value="Tannase/feruloyl_esterase"/>
</dbReference>
<keyword evidence="7" id="KW-1015">Disulfide bond</keyword>
<evidence type="ECO:0000256" key="2">
    <source>
        <dbReference type="ARBA" id="ARBA00022487"/>
    </source>
</evidence>
<comment type="similarity">
    <text evidence="1">Belongs to the tannase family.</text>
</comment>
<evidence type="ECO:0000256" key="6">
    <source>
        <dbReference type="ARBA" id="ARBA00022837"/>
    </source>
</evidence>
<proteinExistence type="inferred from homology"/>
<keyword evidence="6" id="KW-0106">Calcium</keyword>
<dbReference type="EMBL" id="JACLAX010000027">
    <property type="protein sequence ID" value="MBC2670743.1"/>
    <property type="molecule type" value="Genomic_DNA"/>
</dbReference>
<evidence type="ECO:0000256" key="1">
    <source>
        <dbReference type="ARBA" id="ARBA00006249"/>
    </source>
</evidence>
<sequence>MVRRLFMTLVAVLLGGGPGPALAQTGPGLANLAVVAPVQACADLASVDLSAAAGAATRIEAAREVAGARPYCEVTGTVARAIRFAVRLPLQGWTQRYLQTGCGGLCGTLRINVDKAEGCAPVTDGSVALASTDMGHQGMDPAWGENADQRADFAWRGVHVTSLVAKALIRAFYGVPPRYAYFSGCSDGGREALIAAQRFPDDFDGIAAGAPALNFTVQNSFHHAWLARANTGPDGKALLTAVDMPPLHAAVLRACDARDGLVDGQITDPRACRFDPAQVRCRGAYRPGQCLTARQVAAARLMYQGARSPAGERLEVGPLQPGSELEWVGVFVPREPGGAIRSADMALGTINHLLYTPNPSYSIASYPFTAAEFVRQEPARRLYSADDPDLGRFAARGGKLILWHGWADPHISPLNTIDYFAQVGATLGTAARDRFTRLFLFPGMGHCSGGDGPSQFPLLAALMAWVEGGAAPQVMIARRAGSTAMGRPAEFAPPPGGMGAVAAPQSGAAEPAPRSRPVYPYPAIAVYRGAGSLDEAASFVSRTPPQREDRQAWIGARMTPAKRP</sequence>
<comment type="caution">
    <text evidence="10">The sequence shown here is derived from an EMBL/GenBank/DDBJ whole genome shotgun (WGS) entry which is preliminary data.</text>
</comment>
<dbReference type="RefSeq" id="WP_185680600.1">
    <property type="nucleotide sequence ID" value="NZ_JACLAX010000027.1"/>
</dbReference>
<evidence type="ECO:0000256" key="8">
    <source>
        <dbReference type="SAM" id="MobiDB-lite"/>
    </source>
</evidence>
<evidence type="ECO:0000256" key="9">
    <source>
        <dbReference type="SAM" id="SignalP"/>
    </source>
</evidence>
<dbReference type="PANTHER" id="PTHR33938">
    <property type="entry name" value="FERULOYL ESTERASE B-RELATED"/>
    <property type="match status" value="1"/>
</dbReference>
<evidence type="ECO:0000256" key="3">
    <source>
        <dbReference type="ARBA" id="ARBA00022723"/>
    </source>
</evidence>
<accession>A0A7X1G151</accession>
<feature type="chain" id="PRO_5031028795" evidence="9">
    <location>
        <begin position="24"/>
        <end position="564"/>
    </location>
</feature>
<keyword evidence="5 10" id="KW-0378">Hydrolase</keyword>
<dbReference type="GO" id="GO:0052689">
    <property type="term" value="F:carboxylic ester hydrolase activity"/>
    <property type="evidence" value="ECO:0007669"/>
    <property type="project" value="UniProtKB-KW"/>
</dbReference>
<dbReference type="SUPFAM" id="SSF53474">
    <property type="entry name" value="alpha/beta-Hydrolases"/>
    <property type="match status" value="1"/>
</dbReference>
<organism evidence="10 11">
    <name type="scientific">Novosphingobium piscinae</name>
    <dbReference type="NCBI Taxonomy" id="1507448"/>
    <lineage>
        <taxon>Bacteria</taxon>
        <taxon>Pseudomonadati</taxon>
        <taxon>Pseudomonadota</taxon>
        <taxon>Alphaproteobacteria</taxon>
        <taxon>Sphingomonadales</taxon>
        <taxon>Sphingomonadaceae</taxon>
        <taxon>Novosphingobium</taxon>
    </lineage>
</organism>
<protein>
    <submittedName>
        <fullName evidence="10">Tannase/feruloyl esterase family alpha/beta hydrolase</fullName>
    </submittedName>
</protein>
<feature type="region of interest" description="Disordered" evidence="8">
    <location>
        <begin position="538"/>
        <end position="564"/>
    </location>
</feature>
<dbReference type="PANTHER" id="PTHR33938:SF15">
    <property type="entry name" value="FERULOYL ESTERASE B-RELATED"/>
    <property type="match status" value="1"/>
</dbReference>
<dbReference type="Gene3D" id="3.40.50.1820">
    <property type="entry name" value="alpha/beta hydrolase"/>
    <property type="match status" value="1"/>
</dbReference>
<reference evidence="10 11" key="1">
    <citation type="submission" date="2020-08" db="EMBL/GenBank/DDBJ databases">
        <title>The genome sequence of type strain Novosphingobium piscinae KCTC 42194.</title>
        <authorList>
            <person name="Liu Y."/>
        </authorList>
    </citation>
    <scope>NUCLEOTIDE SEQUENCE [LARGE SCALE GENOMIC DNA]</scope>
    <source>
        <strain evidence="10 11">KCTC 42194</strain>
    </source>
</reference>
<gene>
    <name evidence="10" type="ORF">H7F53_16445</name>
</gene>
<name>A0A7X1G151_9SPHN</name>
<evidence type="ECO:0000313" key="11">
    <source>
        <dbReference type="Proteomes" id="UP000551327"/>
    </source>
</evidence>